<reference evidence="1" key="1">
    <citation type="journal article" date="2020" name="Stud. Mycol.">
        <title>101 Dothideomycetes genomes: a test case for predicting lifestyles and emergence of pathogens.</title>
        <authorList>
            <person name="Haridas S."/>
            <person name="Albert R."/>
            <person name="Binder M."/>
            <person name="Bloem J."/>
            <person name="Labutti K."/>
            <person name="Salamov A."/>
            <person name="Andreopoulos B."/>
            <person name="Baker S."/>
            <person name="Barry K."/>
            <person name="Bills G."/>
            <person name="Bluhm B."/>
            <person name="Cannon C."/>
            <person name="Castanera R."/>
            <person name="Culley D."/>
            <person name="Daum C."/>
            <person name="Ezra D."/>
            <person name="Gonzalez J."/>
            <person name="Henrissat B."/>
            <person name="Kuo A."/>
            <person name="Liang C."/>
            <person name="Lipzen A."/>
            <person name="Lutzoni F."/>
            <person name="Magnuson J."/>
            <person name="Mondo S."/>
            <person name="Nolan M."/>
            <person name="Ohm R."/>
            <person name="Pangilinan J."/>
            <person name="Park H.-J."/>
            <person name="Ramirez L."/>
            <person name="Alfaro M."/>
            <person name="Sun H."/>
            <person name="Tritt A."/>
            <person name="Yoshinaga Y."/>
            <person name="Zwiers L.-H."/>
            <person name="Turgeon B."/>
            <person name="Goodwin S."/>
            <person name="Spatafora J."/>
            <person name="Crous P."/>
            <person name="Grigoriev I."/>
        </authorList>
    </citation>
    <scope>NUCLEOTIDE SEQUENCE</scope>
    <source>
        <strain evidence="1">CBS 119925</strain>
    </source>
</reference>
<name>A0A6A6UXC8_9PLEO</name>
<dbReference type="AlphaFoldDB" id="A0A6A6UXC8"/>
<proteinExistence type="predicted"/>
<dbReference type="OrthoDB" id="5240244at2759"/>
<dbReference type="EMBL" id="MU006639">
    <property type="protein sequence ID" value="KAF2741647.1"/>
    <property type="molecule type" value="Genomic_DNA"/>
</dbReference>
<protein>
    <submittedName>
        <fullName evidence="1">Uncharacterized protein</fullName>
    </submittedName>
</protein>
<evidence type="ECO:0000313" key="2">
    <source>
        <dbReference type="Proteomes" id="UP000799440"/>
    </source>
</evidence>
<evidence type="ECO:0000313" key="1">
    <source>
        <dbReference type="EMBL" id="KAF2741647.1"/>
    </source>
</evidence>
<dbReference type="Proteomes" id="UP000799440">
    <property type="component" value="Unassembled WGS sequence"/>
</dbReference>
<organism evidence="1 2">
    <name type="scientific">Sporormia fimetaria CBS 119925</name>
    <dbReference type="NCBI Taxonomy" id="1340428"/>
    <lineage>
        <taxon>Eukaryota</taxon>
        <taxon>Fungi</taxon>
        <taxon>Dikarya</taxon>
        <taxon>Ascomycota</taxon>
        <taxon>Pezizomycotina</taxon>
        <taxon>Dothideomycetes</taxon>
        <taxon>Pleosporomycetidae</taxon>
        <taxon>Pleosporales</taxon>
        <taxon>Sporormiaceae</taxon>
        <taxon>Sporormia</taxon>
    </lineage>
</organism>
<gene>
    <name evidence="1" type="ORF">M011DRAFT_463081</name>
</gene>
<accession>A0A6A6UXC8</accession>
<keyword evidence="2" id="KW-1185">Reference proteome</keyword>
<sequence>MAGLPPPPPPQFGVPGYQRHFWEPGCTAYLKIIQLNNDINQNGLATAQSRLERPVTNMWKSICLFYFRQITNIPNGPVWAVDAESLRGSANNQAEHIPDIVVLKLWERVGPPGLPGQLPQVDSRDYLWVECKKDAEDSAAGWKNVIHEATTRLKAAHVNNNGTRNIYLIIAIGTKCMCFVFDPLNQYVGPRLHIASDKGGVIWQMDPMIKLPWTGARYVSAAPATVGRILWEKAYKLDTHSLDANGWLKRGPEMGMIEGFLHVIRTMPNLPGINPAHFN</sequence>